<dbReference type="Proteomes" id="UP000000422">
    <property type="component" value="Chromosome"/>
</dbReference>
<dbReference type="InterPro" id="IPR005358">
    <property type="entry name" value="Puta_zinc/iron-chelating_dom"/>
</dbReference>
<evidence type="ECO:0000313" key="1">
    <source>
        <dbReference type="EMBL" id="CAE10923.1"/>
    </source>
</evidence>
<dbReference type="RefSeq" id="WP_011139706.1">
    <property type="nucleotide sequence ID" value="NC_005090.1"/>
</dbReference>
<dbReference type="eggNOG" id="COG0727">
    <property type="taxonomic scope" value="Bacteria"/>
</dbReference>
<dbReference type="EMBL" id="BX571662">
    <property type="protein sequence ID" value="CAE10923.1"/>
    <property type="molecule type" value="Genomic_DNA"/>
</dbReference>
<dbReference type="DNASU" id="2554088"/>
<dbReference type="PANTHER" id="PTHR35866">
    <property type="entry name" value="PUTATIVE-RELATED"/>
    <property type="match status" value="1"/>
</dbReference>
<dbReference type="STRING" id="273121.WS1914"/>
<dbReference type="AlphaFoldDB" id="Q7MQY0"/>
<reference evidence="1 2" key="1">
    <citation type="journal article" date="2003" name="Proc. Natl. Acad. Sci. U.S.A.">
        <title>Complete genome sequence and analysis of Wolinella succinogenes.</title>
        <authorList>
            <person name="Baar C."/>
            <person name="Eppinger M."/>
            <person name="Raddatz G."/>
            <person name="Simon JM."/>
            <person name="Lanz C."/>
            <person name="Klimmek O."/>
            <person name="Nandakumar R."/>
            <person name="Gross R."/>
            <person name="Rosinus A."/>
            <person name="Keller H."/>
            <person name="Jagtap P."/>
            <person name="Linke B."/>
            <person name="Meyer F."/>
            <person name="Lederer H."/>
            <person name="Schuster S.C."/>
        </authorList>
    </citation>
    <scope>NUCLEOTIDE SEQUENCE [LARGE SCALE GENOMIC DNA]</scope>
    <source>
        <strain evidence="2">ATCC 29543 / DSM 1740 / CCUG 13145 / JCM 31913 / LMG 7466 / NCTC 11488 / FDC 602W</strain>
    </source>
</reference>
<evidence type="ECO:0008006" key="3">
    <source>
        <dbReference type="Google" id="ProtNLM"/>
    </source>
</evidence>
<dbReference type="PANTHER" id="PTHR35866:SF1">
    <property type="entry name" value="YKGJ FAMILY CYSTEINE CLUSTER PROTEIN"/>
    <property type="match status" value="1"/>
</dbReference>
<dbReference type="KEGG" id="wsu:WS1914"/>
<evidence type="ECO:0000313" key="2">
    <source>
        <dbReference type="Proteomes" id="UP000000422"/>
    </source>
</evidence>
<accession>Q7MQY0</accession>
<organism evidence="2">
    <name type="scientific">Wolinella succinogenes (strain ATCC 29543 / DSM 1740 / CCUG 13145 / JCM 31913 / LMG 7466 / NCTC 11488 / FDC 602W)</name>
    <name type="common">Vibrio succinogenes</name>
    <dbReference type="NCBI Taxonomy" id="273121"/>
    <lineage>
        <taxon>Bacteria</taxon>
        <taxon>Pseudomonadati</taxon>
        <taxon>Campylobacterota</taxon>
        <taxon>Epsilonproteobacteria</taxon>
        <taxon>Campylobacterales</taxon>
        <taxon>Helicobacteraceae</taxon>
        <taxon>Wolinella</taxon>
    </lineage>
</organism>
<name>Q7MQY0_WOLSU</name>
<dbReference type="Pfam" id="PF03692">
    <property type="entry name" value="CxxCxxCC"/>
    <property type="match status" value="1"/>
</dbReference>
<keyword evidence="2" id="KW-1185">Reference proteome</keyword>
<protein>
    <recommendedName>
        <fullName evidence="3">YkgJ family cysteine cluster protein</fullName>
    </recommendedName>
</protein>
<gene>
    <name evidence="1" type="ordered locus">WS1914</name>
</gene>
<sequence length="129" mass="14768">MSTLIIQEGFLFAFAPEACQKCGGFCCCGESGYIFLTPQEMEGIAAFLGMELERFGALYLKKVGTRYSLIEKREKGGKGYACIFFDEEAKECMIYEHRPKQCRDFPFWESNRGQNLDEVIQQCPFLEPL</sequence>
<proteinExistence type="predicted"/>
<dbReference type="HOGENOM" id="CLU_125010_1_0_7"/>